<evidence type="ECO:0000313" key="4">
    <source>
        <dbReference type="Proteomes" id="UP000604046"/>
    </source>
</evidence>
<feature type="coiled-coil region" evidence="1">
    <location>
        <begin position="52"/>
        <end position="79"/>
    </location>
</feature>
<evidence type="ECO:0000313" key="3">
    <source>
        <dbReference type="EMBL" id="CAE7260590.1"/>
    </source>
</evidence>
<name>A0A812MKE7_9DINO</name>
<evidence type="ECO:0000256" key="1">
    <source>
        <dbReference type="SAM" id="Coils"/>
    </source>
</evidence>
<evidence type="ECO:0000256" key="2">
    <source>
        <dbReference type="SAM" id="MobiDB-lite"/>
    </source>
</evidence>
<accession>A0A812MKE7</accession>
<keyword evidence="4" id="KW-1185">Reference proteome</keyword>
<dbReference type="AlphaFoldDB" id="A0A812MKE7"/>
<gene>
    <name evidence="3" type="ORF">SNAT2548_LOCUS13619</name>
</gene>
<reference evidence="3" key="1">
    <citation type="submission" date="2021-02" db="EMBL/GenBank/DDBJ databases">
        <authorList>
            <person name="Dougan E. K."/>
            <person name="Rhodes N."/>
            <person name="Thang M."/>
            <person name="Chan C."/>
        </authorList>
    </citation>
    <scope>NUCLEOTIDE SEQUENCE</scope>
</reference>
<sequence>MALGSEWSGGSSPARKWWGPLDGPKPDLPSAGTAPSGWQEERKIDPQEEQLAIAAKNEAAQLRRKLKSLRAEIAKRNAALELLPGGSLLGADQLLRGFRQVSLRSFWELVREGNSEALRQDDGFVQCVGKSCFQGQDAHVMPALDITACKQLCRAGTGSGAYGAFVVQGGYAFFRQQPVGQCRQQLRDEPNATTYLNSSLEAAALCADIRKAVARRQELRKQDRRGEAAPAANSAPMVETWRSLEAELRRKSTHSLELHRRVHDLEEELQKQLQGTDTRMEQVLSAVRSAAMHLKSEAARNDK</sequence>
<keyword evidence="1" id="KW-0175">Coiled coil</keyword>
<comment type="caution">
    <text evidence="3">The sequence shown here is derived from an EMBL/GenBank/DDBJ whole genome shotgun (WGS) entry which is preliminary data.</text>
</comment>
<dbReference type="OrthoDB" id="10566830at2759"/>
<dbReference type="Proteomes" id="UP000604046">
    <property type="component" value="Unassembled WGS sequence"/>
</dbReference>
<proteinExistence type="predicted"/>
<protein>
    <submittedName>
        <fullName evidence="3">Uncharacterized protein</fullName>
    </submittedName>
</protein>
<feature type="region of interest" description="Disordered" evidence="2">
    <location>
        <begin position="1"/>
        <end position="42"/>
    </location>
</feature>
<dbReference type="EMBL" id="CAJNDS010001447">
    <property type="protein sequence ID" value="CAE7260590.1"/>
    <property type="molecule type" value="Genomic_DNA"/>
</dbReference>
<organism evidence="3 4">
    <name type="scientific">Symbiodinium natans</name>
    <dbReference type="NCBI Taxonomy" id="878477"/>
    <lineage>
        <taxon>Eukaryota</taxon>
        <taxon>Sar</taxon>
        <taxon>Alveolata</taxon>
        <taxon>Dinophyceae</taxon>
        <taxon>Suessiales</taxon>
        <taxon>Symbiodiniaceae</taxon>
        <taxon>Symbiodinium</taxon>
    </lineage>
</organism>